<dbReference type="Gene3D" id="1.20.1050.10">
    <property type="match status" value="1"/>
</dbReference>
<reference evidence="4" key="1">
    <citation type="journal article" date="2014" name="Int. J. Syst. Evol. Microbiol.">
        <title>Complete genome sequence of Corynebacterium casei LMG S-19264T (=DSM 44701T), isolated from a smear-ripened cheese.</title>
        <authorList>
            <consortium name="US DOE Joint Genome Institute (JGI-PGF)"/>
            <person name="Walter F."/>
            <person name="Albersmeier A."/>
            <person name="Kalinowski J."/>
            <person name="Ruckert C."/>
        </authorList>
    </citation>
    <scope>NUCLEOTIDE SEQUENCE</scope>
    <source>
        <strain evidence="4">KCTC 42650</strain>
    </source>
</reference>
<dbReference type="InterPro" id="IPR036249">
    <property type="entry name" value="Thioredoxin-like_sf"/>
</dbReference>
<organism evidence="4 5">
    <name type="scientific">Seohaeicola zhoushanensis</name>
    <dbReference type="NCBI Taxonomy" id="1569283"/>
    <lineage>
        <taxon>Bacteria</taxon>
        <taxon>Pseudomonadati</taxon>
        <taxon>Pseudomonadota</taxon>
        <taxon>Alphaproteobacteria</taxon>
        <taxon>Rhodobacterales</taxon>
        <taxon>Roseobacteraceae</taxon>
        <taxon>Seohaeicola</taxon>
    </lineage>
</organism>
<reference evidence="4" key="2">
    <citation type="submission" date="2020-09" db="EMBL/GenBank/DDBJ databases">
        <authorList>
            <person name="Sun Q."/>
            <person name="Kim S."/>
        </authorList>
    </citation>
    <scope>NUCLEOTIDE SEQUENCE</scope>
    <source>
        <strain evidence="4">KCTC 42650</strain>
    </source>
</reference>
<dbReference type="CDD" id="cd03191">
    <property type="entry name" value="GST_C_Zeta"/>
    <property type="match status" value="1"/>
</dbReference>
<name>A0A8J3M9B8_9RHOB</name>
<feature type="domain" description="GST N-terminal" evidence="2">
    <location>
        <begin position="2"/>
        <end position="83"/>
    </location>
</feature>
<evidence type="ECO:0000259" key="2">
    <source>
        <dbReference type="PROSITE" id="PS50404"/>
    </source>
</evidence>
<dbReference type="PROSITE" id="PS50405">
    <property type="entry name" value="GST_CTER"/>
    <property type="match status" value="1"/>
</dbReference>
<dbReference type="AlphaFoldDB" id="A0A8J3M9B8"/>
<dbReference type="InterPro" id="IPR004045">
    <property type="entry name" value="Glutathione_S-Trfase_N"/>
</dbReference>
<evidence type="ECO:0000259" key="3">
    <source>
        <dbReference type="PROSITE" id="PS50405"/>
    </source>
</evidence>
<dbReference type="GO" id="GO:0006749">
    <property type="term" value="P:glutathione metabolic process"/>
    <property type="evidence" value="ECO:0007669"/>
    <property type="project" value="TreeGrafter"/>
</dbReference>
<comment type="similarity">
    <text evidence="1">Belongs to the GST superfamily. Zeta family.</text>
</comment>
<dbReference type="RefSeq" id="WP_189682124.1">
    <property type="nucleotide sequence ID" value="NZ_BNCJ01000018.1"/>
</dbReference>
<dbReference type="PANTHER" id="PTHR42673:SF4">
    <property type="entry name" value="MALEYLACETOACETATE ISOMERASE"/>
    <property type="match status" value="1"/>
</dbReference>
<dbReference type="InterPro" id="IPR005955">
    <property type="entry name" value="GST_Zeta"/>
</dbReference>
<dbReference type="PANTHER" id="PTHR42673">
    <property type="entry name" value="MALEYLACETOACETATE ISOMERASE"/>
    <property type="match status" value="1"/>
</dbReference>
<dbReference type="InterPro" id="IPR034333">
    <property type="entry name" value="GST_Zeta_N"/>
</dbReference>
<accession>A0A8J3M9B8</accession>
<evidence type="ECO:0000313" key="4">
    <source>
        <dbReference type="EMBL" id="GHF66667.1"/>
    </source>
</evidence>
<gene>
    <name evidence="4" type="primary">maiA</name>
    <name evidence="4" type="ORF">GCM10017056_42370</name>
</gene>
<dbReference type="SFLD" id="SFLDS00019">
    <property type="entry name" value="Glutathione_Transferase_(cytos"/>
    <property type="match status" value="1"/>
</dbReference>
<dbReference type="SUPFAM" id="SSF47616">
    <property type="entry name" value="GST C-terminal domain-like"/>
    <property type="match status" value="1"/>
</dbReference>
<dbReference type="NCBIfam" id="TIGR01262">
    <property type="entry name" value="maiA"/>
    <property type="match status" value="1"/>
</dbReference>
<evidence type="ECO:0000256" key="1">
    <source>
        <dbReference type="ARBA" id="ARBA00010007"/>
    </source>
</evidence>
<dbReference type="InterPro" id="IPR040079">
    <property type="entry name" value="Glutathione_S-Trfase"/>
</dbReference>
<dbReference type="SFLD" id="SFLDG00358">
    <property type="entry name" value="Main_(cytGST)"/>
    <property type="match status" value="1"/>
</dbReference>
<dbReference type="GO" id="GO:0006559">
    <property type="term" value="P:L-phenylalanine catabolic process"/>
    <property type="evidence" value="ECO:0007669"/>
    <property type="project" value="TreeGrafter"/>
</dbReference>
<dbReference type="Proteomes" id="UP000626220">
    <property type="component" value="Unassembled WGS sequence"/>
</dbReference>
<dbReference type="GO" id="GO:0004364">
    <property type="term" value="F:glutathione transferase activity"/>
    <property type="evidence" value="ECO:0007669"/>
    <property type="project" value="TreeGrafter"/>
</dbReference>
<evidence type="ECO:0000313" key="5">
    <source>
        <dbReference type="Proteomes" id="UP000626220"/>
    </source>
</evidence>
<protein>
    <submittedName>
        <fullName evidence="4">Maleylacetoacetate isomerase</fullName>
    </submittedName>
</protein>
<dbReference type="PROSITE" id="PS50404">
    <property type="entry name" value="GST_NTER"/>
    <property type="match status" value="1"/>
</dbReference>
<keyword evidence="5" id="KW-1185">Reference proteome</keyword>
<dbReference type="EMBL" id="BNCJ01000018">
    <property type="protein sequence ID" value="GHF66667.1"/>
    <property type="molecule type" value="Genomic_DNA"/>
</dbReference>
<proteinExistence type="inferred from homology"/>
<dbReference type="Gene3D" id="3.40.30.10">
    <property type="entry name" value="Glutaredoxin"/>
    <property type="match status" value="1"/>
</dbReference>
<keyword evidence="4" id="KW-0413">Isomerase</keyword>
<dbReference type="SUPFAM" id="SSF52833">
    <property type="entry name" value="Thioredoxin-like"/>
    <property type="match status" value="1"/>
</dbReference>
<feature type="domain" description="GST C-terminal" evidence="3">
    <location>
        <begin position="87"/>
        <end position="213"/>
    </location>
</feature>
<dbReference type="GO" id="GO:0005737">
    <property type="term" value="C:cytoplasm"/>
    <property type="evidence" value="ECO:0007669"/>
    <property type="project" value="InterPro"/>
</dbReference>
<dbReference type="InterPro" id="IPR036282">
    <property type="entry name" value="Glutathione-S-Trfase_C_sf"/>
</dbReference>
<dbReference type="GO" id="GO:0016034">
    <property type="term" value="F:maleylacetoacetate isomerase activity"/>
    <property type="evidence" value="ECO:0007669"/>
    <property type="project" value="TreeGrafter"/>
</dbReference>
<dbReference type="Pfam" id="PF02798">
    <property type="entry name" value="GST_N"/>
    <property type="match status" value="1"/>
</dbReference>
<comment type="caution">
    <text evidence="4">The sequence shown here is derived from an EMBL/GenBank/DDBJ whole genome shotgun (WGS) entry which is preliminary data.</text>
</comment>
<dbReference type="InterPro" id="IPR034330">
    <property type="entry name" value="GST_Zeta_C"/>
</dbReference>
<dbReference type="InterPro" id="IPR010987">
    <property type="entry name" value="Glutathione-S-Trfase_C-like"/>
</dbReference>
<dbReference type="CDD" id="cd03042">
    <property type="entry name" value="GST_N_Zeta"/>
    <property type="match status" value="1"/>
</dbReference>
<sequence length="213" mass="23429">MAETVLFDYWRSSASYRMRIALQLAGIEYTSVPVDLPTRQHRTHEHLARNPQGFVPVLDIDGERFTQSLAMLEYLDETRGMNLLPKDPVGRAHARALAYAIAVDLHPVCNLQVASYAKEMAGGDQAAMEQWMKRFIRPGLEAFEALLGGFTQAPYCCGDAPGLADICLMPQMYNAARWGVETADLPRLTAVAAACAQHPAFGAAHPDKWQPAG</sequence>